<gene>
    <name evidence="8" type="ordered locus">Sulac_3341</name>
</gene>
<dbReference type="InterPro" id="IPR001763">
    <property type="entry name" value="Rhodanese-like_dom"/>
</dbReference>
<evidence type="ECO:0000256" key="4">
    <source>
        <dbReference type="ARBA" id="ARBA00022827"/>
    </source>
</evidence>
<accession>G8TT87</accession>
<evidence type="ECO:0000256" key="3">
    <source>
        <dbReference type="ARBA" id="ARBA00022630"/>
    </source>
</evidence>
<dbReference type="HOGENOM" id="CLU_003291_1_2_9"/>
<organism evidence="8 9">
    <name type="scientific">Sulfobacillus acidophilus (strain ATCC 700253 / DSM 10332 / NAL)</name>
    <dbReference type="NCBI Taxonomy" id="679936"/>
    <lineage>
        <taxon>Bacteria</taxon>
        <taxon>Bacillati</taxon>
        <taxon>Bacillota</taxon>
        <taxon>Clostridia</taxon>
        <taxon>Eubacteriales</taxon>
        <taxon>Clostridiales Family XVII. Incertae Sedis</taxon>
        <taxon>Sulfobacillus</taxon>
    </lineage>
</organism>
<dbReference type="AlphaFoldDB" id="G8TT87"/>
<dbReference type="Gene3D" id="3.50.50.60">
    <property type="entry name" value="FAD/NAD(P)-binding domain"/>
    <property type="match status" value="2"/>
</dbReference>
<dbReference type="SMART" id="SM00450">
    <property type="entry name" value="RHOD"/>
    <property type="match status" value="1"/>
</dbReference>
<reference evidence="8 9" key="2">
    <citation type="journal article" date="2012" name="Stand. Genomic Sci.">
        <title>Complete genome sequence of the moderately thermophilic mineral-sulfide-oxidizing firmicute Sulfobacillus acidophilus type strain (NAL(T)).</title>
        <authorList>
            <person name="Anderson I."/>
            <person name="Chertkov O."/>
            <person name="Chen A."/>
            <person name="Saunders E."/>
            <person name="Lapidus A."/>
            <person name="Nolan M."/>
            <person name="Lucas S."/>
            <person name="Hammon N."/>
            <person name="Deshpande S."/>
            <person name="Cheng J.F."/>
            <person name="Han C."/>
            <person name="Tapia R."/>
            <person name="Goodwin L.A."/>
            <person name="Pitluck S."/>
            <person name="Liolios K."/>
            <person name="Pagani I."/>
            <person name="Ivanova N."/>
            <person name="Mikhailova N."/>
            <person name="Pati A."/>
            <person name="Palaniappan K."/>
            <person name="Land M."/>
            <person name="Pan C."/>
            <person name="Rohde M."/>
            <person name="Pukall R."/>
            <person name="Goker M."/>
            <person name="Detter J.C."/>
            <person name="Woyke T."/>
            <person name="Bristow J."/>
            <person name="Eisen J.A."/>
            <person name="Markowitz V."/>
            <person name="Hugenholtz P."/>
            <person name="Kyrpides N.C."/>
            <person name="Klenk H.P."/>
            <person name="Mavromatis K."/>
        </authorList>
    </citation>
    <scope>NUCLEOTIDE SEQUENCE [LARGE SCALE GENOMIC DNA]</scope>
    <source>
        <strain evidence="9">ATCC 700253 / DSM 10332 / NAL</strain>
    </source>
</reference>
<dbReference type="SUPFAM" id="SSF52821">
    <property type="entry name" value="Rhodanese/Cell cycle control phosphatase"/>
    <property type="match status" value="1"/>
</dbReference>
<dbReference type="Proteomes" id="UP000005439">
    <property type="component" value="Chromosome"/>
</dbReference>
<keyword evidence="6" id="KW-0676">Redox-active center</keyword>
<keyword evidence="5 8" id="KW-0560">Oxidoreductase</keyword>
<keyword evidence="3" id="KW-0285">Flavoprotein</keyword>
<dbReference type="InterPro" id="IPR050260">
    <property type="entry name" value="FAD-bd_OxRdtase"/>
</dbReference>
<evidence type="ECO:0000256" key="2">
    <source>
        <dbReference type="ARBA" id="ARBA00009130"/>
    </source>
</evidence>
<evidence type="ECO:0000256" key="5">
    <source>
        <dbReference type="ARBA" id="ARBA00023002"/>
    </source>
</evidence>
<dbReference type="SUPFAM" id="SSF55424">
    <property type="entry name" value="FAD/NAD-linked reductases, dimerisation (C-terminal) domain"/>
    <property type="match status" value="1"/>
</dbReference>
<dbReference type="PRINTS" id="PR00469">
    <property type="entry name" value="PNDRDTASEII"/>
</dbReference>
<dbReference type="PATRIC" id="fig|679936.5.peg.3459"/>
<dbReference type="EMBL" id="CP003179">
    <property type="protein sequence ID" value="AEW06787.1"/>
    <property type="molecule type" value="Genomic_DNA"/>
</dbReference>
<proteinExistence type="inferred from homology"/>
<dbReference type="InterPro" id="IPR023753">
    <property type="entry name" value="FAD/NAD-binding_dom"/>
</dbReference>
<dbReference type="Pfam" id="PF07992">
    <property type="entry name" value="Pyr_redox_2"/>
    <property type="match status" value="1"/>
</dbReference>
<name>G8TT87_SULAD</name>
<evidence type="ECO:0000256" key="6">
    <source>
        <dbReference type="ARBA" id="ARBA00023284"/>
    </source>
</evidence>
<keyword evidence="4" id="KW-0274">FAD</keyword>
<dbReference type="InterPro" id="IPR016156">
    <property type="entry name" value="FAD/NAD-linked_Rdtase_dimer_sf"/>
</dbReference>
<dbReference type="InterPro" id="IPR036188">
    <property type="entry name" value="FAD/NAD-bd_sf"/>
</dbReference>
<dbReference type="InterPro" id="IPR004099">
    <property type="entry name" value="Pyr_nucl-diS_OxRdtase_dimer"/>
</dbReference>
<keyword evidence="9" id="KW-1185">Reference proteome</keyword>
<dbReference type="STRING" id="679936.Sulac_3341"/>
<dbReference type="GO" id="GO:0050451">
    <property type="term" value="F:CoA-disulfide reductase (NADPH) activity"/>
    <property type="evidence" value="ECO:0007669"/>
    <property type="project" value="UniProtKB-EC"/>
</dbReference>
<reference evidence="9" key="1">
    <citation type="submission" date="2011-12" db="EMBL/GenBank/DDBJ databases">
        <title>The complete genome of chromosome of Sulfobacillus acidophilus DSM 10332.</title>
        <authorList>
            <person name="Lucas S."/>
            <person name="Han J."/>
            <person name="Lapidus A."/>
            <person name="Bruce D."/>
            <person name="Goodwin L."/>
            <person name="Pitluck S."/>
            <person name="Peters L."/>
            <person name="Kyrpides N."/>
            <person name="Mavromatis K."/>
            <person name="Ivanova N."/>
            <person name="Mikhailova N."/>
            <person name="Chertkov O."/>
            <person name="Saunders E."/>
            <person name="Detter J.C."/>
            <person name="Tapia R."/>
            <person name="Han C."/>
            <person name="Land M."/>
            <person name="Hauser L."/>
            <person name="Markowitz V."/>
            <person name="Cheng J.-F."/>
            <person name="Hugenholtz P."/>
            <person name="Woyke T."/>
            <person name="Wu D."/>
            <person name="Pukall R."/>
            <person name="Gehrich-Schroeter G."/>
            <person name="Schneider S."/>
            <person name="Klenk H.-P."/>
            <person name="Eisen J.A."/>
        </authorList>
    </citation>
    <scope>NUCLEOTIDE SEQUENCE [LARGE SCALE GENOMIC DNA]</scope>
    <source>
        <strain evidence="9">ATCC 700253 / DSM 10332 / NAL</strain>
    </source>
</reference>
<dbReference type="Gene3D" id="3.40.250.10">
    <property type="entry name" value="Rhodanese-like domain"/>
    <property type="match status" value="1"/>
</dbReference>
<evidence type="ECO:0000259" key="7">
    <source>
        <dbReference type="PROSITE" id="PS50206"/>
    </source>
</evidence>
<evidence type="ECO:0000313" key="8">
    <source>
        <dbReference type="EMBL" id="AEW06787.1"/>
    </source>
</evidence>
<dbReference type="Pfam" id="PF00581">
    <property type="entry name" value="Rhodanese"/>
    <property type="match status" value="1"/>
</dbReference>
<evidence type="ECO:0000256" key="1">
    <source>
        <dbReference type="ARBA" id="ARBA00001974"/>
    </source>
</evidence>
<evidence type="ECO:0000313" key="9">
    <source>
        <dbReference type="Proteomes" id="UP000005439"/>
    </source>
</evidence>
<comment type="similarity">
    <text evidence="2">Belongs to the class-III pyridine nucleotide-disulfide oxidoreductase family.</text>
</comment>
<dbReference type="EC" id="1.8.1.14" evidence="8"/>
<dbReference type="PROSITE" id="PS50206">
    <property type="entry name" value="RHODANESE_3"/>
    <property type="match status" value="1"/>
</dbReference>
<comment type="cofactor">
    <cofactor evidence="1">
        <name>FAD</name>
        <dbReference type="ChEBI" id="CHEBI:57692"/>
    </cofactor>
</comment>
<dbReference type="KEGG" id="sap:Sulac_3341"/>
<dbReference type="InterPro" id="IPR036873">
    <property type="entry name" value="Rhodanese-like_dom_sf"/>
</dbReference>
<dbReference type="PRINTS" id="PR00368">
    <property type="entry name" value="FADPNR"/>
</dbReference>
<dbReference type="PANTHER" id="PTHR43429:SF1">
    <property type="entry name" value="NAD(P)H SULFUR OXIDOREDUCTASE (COA-DEPENDENT)"/>
    <property type="match status" value="1"/>
</dbReference>
<sequence>MRGMGVSFANCGLPYYVSREIESVDDLLLETPESFRDRFGVRVLTHQEVIEVDTAGQRVLSVSRDTGESAWFPYDALILAPGARPMTPTLPGSDREHVFQLRTVPDAVRLRDYIESRPVRHAVILGAGFIGLEMAEVLTRRQISVTLVDRAPQILPPVDVDLAQYFLARIQPSGIDVRLQQTIDAISDDHVRLTSGEVIPADLVIFALGVRPDVTLAQQMGLRLGTTGAIWVDSGMRTSIPQVFAAGDAVEKRDLVTGQPAWWPLAGVANKEGRVAGTNAVGGNAELSGALGTAILRVDPYTAAVTGLTEKTAAARHVAYQVMYTVKGDHAGYYPGAQDLLTKILFDPESGRLLGAQIAGRVGVDKRVDVLATAIAARMTVDALGELDLAYAPPFGAAKDAVIITGMAADNVRRGLVNPITAGELKKWLANADEKPMLLDVRNPDEVHETGGIGSFFHVPLDDLRQKVEELPSSPDQPLVVYCRSGHRSYVAARMLIQRGYRRVYNLVGGMTAWQAAGA</sequence>
<protein>
    <submittedName>
        <fullName evidence="8">CoA-disulfide reductase</fullName>
        <ecNumber evidence="8">1.8.1.14</ecNumber>
    </submittedName>
</protein>
<dbReference type="PANTHER" id="PTHR43429">
    <property type="entry name" value="PYRIDINE NUCLEOTIDE-DISULFIDE OXIDOREDUCTASE DOMAIN-CONTAINING"/>
    <property type="match status" value="1"/>
</dbReference>
<dbReference type="Pfam" id="PF02852">
    <property type="entry name" value="Pyr_redox_dim"/>
    <property type="match status" value="1"/>
</dbReference>
<dbReference type="SUPFAM" id="SSF51905">
    <property type="entry name" value="FAD/NAD(P)-binding domain"/>
    <property type="match status" value="2"/>
</dbReference>
<feature type="domain" description="Rhodanese" evidence="7">
    <location>
        <begin position="432"/>
        <end position="519"/>
    </location>
</feature>